<dbReference type="OrthoDB" id="10366222at2759"/>
<dbReference type="GeneID" id="34716294"/>
<dbReference type="EMBL" id="AP012216">
    <property type="protein sequence ID" value="BAO40332.1"/>
    <property type="molecule type" value="Genomic_DNA"/>
</dbReference>
<keyword evidence="1" id="KW-1133">Transmembrane helix</keyword>
<dbReference type="AlphaFoldDB" id="W0T9P3"/>
<dbReference type="Proteomes" id="UP000065495">
    <property type="component" value="Chromosome 4"/>
</dbReference>
<gene>
    <name evidence="2" type="ORF">KLMA_40308</name>
</gene>
<reference evidence="2 3" key="1">
    <citation type="journal article" date="2015" name="Biotechnol. Biofuels">
        <title>Genetic basis of the highly efficient yeast Kluyveromyces marxianus: complete genome sequence and transcriptome analyses.</title>
        <authorList>
            <person name="Lertwattanasakul N."/>
            <person name="Kosaka T."/>
            <person name="Hosoyama A."/>
            <person name="Suzuki Y."/>
            <person name="Rodrussamee N."/>
            <person name="Matsutani M."/>
            <person name="Murata M."/>
            <person name="Fujimoto N."/>
            <person name="Suprayogi"/>
            <person name="Tsuchikane K."/>
            <person name="Limtong S."/>
            <person name="Fujita N."/>
            <person name="Yamada M."/>
        </authorList>
    </citation>
    <scope>NUCLEOTIDE SEQUENCE [LARGE SCALE GENOMIC DNA]</scope>
    <source>
        <strain evidence="3">DMKU3-1042 / BCC 29191 / NBRC 104275</strain>
    </source>
</reference>
<organism evidence="2 3">
    <name type="scientific">Kluyveromyces marxianus (strain DMKU3-1042 / BCC 29191 / NBRC 104275)</name>
    <name type="common">Yeast</name>
    <name type="synonym">Candida kefyr</name>
    <dbReference type="NCBI Taxonomy" id="1003335"/>
    <lineage>
        <taxon>Eukaryota</taxon>
        <taxon>Fungi</taxon>
        <taxon>Dikarya</taxon>
        <taxon>Ascomycota</taxon>
        <taxon>Saccharomycotina</taxon>
        <taxon>Saccharomycetes</taxon>
        <taxon>Saccharomycetales</taxon>
        <taxon>Saccharomycetaceae</taxon>
        <taxon>Kluyveromyces</taxon>
    </lineage>
</organism>
<accession>W0T9P3</accession>
<dbReference type="KEGG" id="kmx:KLMA_40308"/>
<sequence>MKFRNYINPPSNCSTLYPSSAALTHFSPVLVTLYLIYPTNQPTSQNNQHIIAAMNPTLVRAFHRSSIRMSQAAVDASSHGMPASKWFATMLGVGLLLGSGAIGLQKAYSNSKIDQIFHKERRQGQLHN</sequence>
<proteinExistence type="predicted"/>
<keyword evidence="1" id="KW-0812">Transmembrane</keyword>
<evidence type="ECO:0000313" key="2">
    <source>
        <dbReference type="EMBL" id="BAO40332.1"/>
    </source>
</evidence>
<dbReference type="RefSeq" id="XP_022676153.1">
    <property type="nucleotide sequence ID" value="XM_022819604.1"/>
</dbReference>
<evidence type="ECO:0000313" key="3">
    <source>
        <dbReference type="Proteomes" id="UP000065495"/>
    </source>
</evidence>
<feature type="transmembrane region" description="Helical" evidence="1">
    <location>
        <begin position="21"/>
        <end position="37"/>
    </location>
</feature>
<name>W0T9P3_KLUMD</name>
<dbReference type="VEuPathDB" id="FungiDB:KLMA_40308"/>
<protein>
    <submittedName>
        <fullName evidence="2">Uncharacterized protein</fullName>
    </submittedName>
</protein>
<evidence type="ECO:0000256" key="1">
    <source>
        <dbReference type="SAM" id="Phobius"/>
    </source>
</evidence>
<keyword evidence="1" id="KW-0472">Membrane</keyword>